<organism evidence="3 4">
    <name type="scientific">Zhenhengia yiwuensis</name>
    <dbReference type="NCBI Taxonomy" id="2763666"/>
    <lineage>
        <taxon>Bacteria</taxon>
        <taxon>Bacillati</taxon>
        <taxon>Bacillota</taxon>
        <taxon>Clostridia</taxon>
        <taxon>Lachnospirales</taxon>
        <taxon>Lachnospiraceae</taxon>
        <taxon>Zhenhengia</taxon>
    </lineage>
</organism>
<evidence type="ECO:0000313" key="3">
    <source>
        <dbReference type="EMBL" id="MBC8580087.1"/>
    </source>
</evidence>
<protein>
    <submittedName>
        <fullName evidence="3">Uncharacterized protein</fullName>
    </submittedName>
</protein>
<evidence type="ECO:0000256" key="2">
    <source>
        <dbReference type="SAM" id="Phobius"/>
    </source>
</evidence>
<accession>A0A926IDT9</accession>
<keyword evidence="2" id="KW-1133">Transmembrane helix</keyword>
<keyword evidence="1" id="KW-0175">Coiled coil</keyword>
<gene>
    <name evidence="3" type="ORF">H8718_11195</name>
</gene>
<dbReference type="Proteomes" id="UP000655830">
    <property type="component" value="Unassembled WGS sequence"/>
</dbReference>
<sequence length="229" mass="26570">MIGILFGINTILALAVAFATTMLQNHFSKIEKSIEIYHNPKAYKTGSEIAFIRDLTEKYQKAYEVGESDHIDIEAMIQAAFYEKKVGKFPYYVVQNIAIKSKLIMWIVLCIQIVLEILSTKPGYSISNFIFIVVSTVLCIMITLLGIFKGIHEQREQLFIKLQDYVRNTYPTEIKWIEKQKDVKVLLDKIEKLETELQEYQQAKVVSSNEKHIREEDIKMLLSQIDIKL</sequence>
<keyword evidence="4" id="KW-1185">Reference proteome</keyword>
<comment type="caution">
    <text evidence="3">The sequence shown here is derived from an EMBL/GenBank/DDBJ whole genome shotgun (WGS) entry which is preliminary data.</text>
</comment>
<dbReference type="EMBL" id="JACRSY010000016">
    <property type="protein sequence ID" value="MBC8580087.1"/>
    <property type="molecule type" value="Genomic_DNA"/>
</dbReference>
<feature type="coiled-coil region" evidence="1">
    <location>
        <begin position="183"/>
        <end position="210"/>
    </location>
</feature>
<reference evidence="3" key="1">
    <citation type="submission" date="2020-08" db="EMBL/GenBank/DDBJ databases">
        <title>Genome public.</title>
        <authorList>
            <person name="Liu C."/>
            <person name="Sun Q."/>
        </authorList>
    </citation>
    <scope>NUCLEOTIDE SEQUENCE</scope>
    <source>
        <strain evidence="3">NSJ-12</strain>
    </source>
</reference>
<proteinExistence type="predicted"/>
<feature type="transmembrane region" description="Helical" evidence="2">
    <location>
        <begin position="126"/>
        <end position="148"/>
    </location>
</feature>
<evidence type="ECO:0000256" key="1">
    <source>
        <dbReference type="SAM" id="Coils"/>
    </source>
</evidence>
<keyword evidence="2" id="KW-0472">Membrane</keyword>
<dbReference type="RefSeq" id="WP_249332962.1">
    <property type="nucleotide sequence ID" value="NZ_JACRSY010000016.1"/>
</dbReference>
<feature type="transmembrane region" description="Helical" evidence="2">
    <location>
        <begin position="6"/>
        <end position="23"/>
    </location>
</feature>
<feature type="transmembrane region" description="Helical" evidence="2">
    <location>
        <begin position="103"/>
        <end position="120"/>
    </location>
</feature>
<name>A0A926IDT9_9FIRM</name>
<dbReference type="AlphaFoldDB" id="A0A926IDT9"/>
<keyword evidence="2" id="KW-0812">Transmembrane</keyword>
<evidence type="ECO:0000313" key="4">
    <source>
        <dbReference type="Proteomes" id="UP000655830"/>
    </source>
</evidence>